<evidence type="ECO:0000256" key="1">
    <source>
        <dbReference type="ARBA" id="ARBA00006525"/>
    </source>
</evidence>
<dbReference type="EMBL" id="SNZE01000003">
    <property type="protein sequence ID" value="TDR32539.1"/>
    <property type="molecule type" value="Genomic_DNA"/>
</dbReference>
<comment type="similarity">
    <text evidence="1">Belongs to the DprA/Smf family.</text>
</comment>
<dbReference type="SUPFAM" id="SSF102405">
    <property type="entry name" value="MCP/YpsA-like"/>
    <property type="match status" value="1"/>
</dbReference>
<dbReference type="AlphaFoldDB" id="A0A4R6YAE7"/>
<dbReference type="InterPro" id="IPR041614">
    <property type="entry name" value="DprA_WH"/>
</dbReference>
<dbReference type="PANTHER" id="PTHR43022">
    <property type="entry name" value="PROTEIN SMF"/>
    <property type="match status" value="1"/>
</dbReference>
<evidence type="ECO:0000259" key="3">
    <source>
        <dbReference type="Pfam" id="PF17782"/>
    </source>
</evidence>
<dbReference type="OrthoDB" id="9785707at2"/>
<dbReference type="Proteomes" id="UP000294480">
    <property type="component" value="Unassembled WGS sequence"/>
</dbReference>
<dbReference type="Gene3D" id="3.40.50.450">
    <property type="match status" value="1"/>
</dbReference>
<evidence type="ECO:0000313" key="4">
    <source>
        <dbReference type="EMBL" id="TDR32539.1"/>
    </source>
</evidence>
<dbReference type="PANTHER" id="PTHR43022:SF1">
    <property type="entry name" value="PROTEIN SMF"/>
    <property type="match status" value="1"/>
</dbReference>
<evidence type="ECO:0000259" key="2">
    <source>
        <dbReference type="Pfam" id="PF02481"/>
    </source>
</evidence>
<gene>
    <name evidence="4" type="ORF">DFR44_10352</name>
</gene>
<comment type="caution">
    <text evidence="4">The sequence shown here is derived from an EMBL/GenBank/DDBJ whole genome shotgun (WGS) entry which is preliminary data.</text>
</comment>
<accession>A0A4R6YAE7</accession>
<protein>
    <submittedName>
        <fullName evidence="4">DNA protecting protein DprA</fullName>
    </submittedName>
</protein>
<proteinExistence type="inferred from homology"/>
<dbReference type="InterPro" id="IPR010994">
    <property type="entry name" value="RuvA_2-like"/>
</dbReference>
<dbReference type="SUPFAM" id="SSF47781">
    <property type="entry name" value="RuvA domain 2-like"/>
    <property type="match status" value="1"/>
</dbReference>
<name>A0A4R6YAE7_9BURK</name>
<dbReference type="InterPro" id="IPR057666">
    <property type="entry name" value="DrpA_SLOG"/>
</dbReference>
<dbReference type="Pfam" id="PF02481">
    <property type="entry name" value="DNA_processg_A"/>
    <property type="match status" value="1"/>
</dbReference>
<dbReference type="Gene3D" id="1.10.10.10">
    <property type="entry name" value="Winged helix-like DNA-binding domain superfamily/Winged helix DNA-binding domain"/>
    <property type="match status" value="1"/>
</dbReference>
<dbReference type="InterPro" id="IPR003488">
    <property type="entry name" value="DprA"/>
</dbReference>
<sequence length="381" mass="40628">MDNNDFLTDDELAAWLRLMATSGVGDMTAHVLLKAFGLPQSVFAQSYLSLTKVVSERVANALLSEPSEALKRQIDETLMWRGQPENHVVSLSCRQYPQHLLTTADPPAVLYVKGRLSLLNHNANLAVVGSRHATAQGVSNAEQFAQQLAAGGMNIISGLALGIDAAAHRGALAAFKANAHAGSTIAVIGTGCDIIYPARNRDLAHQVARDGVIVSEFPLGTKAMASNFPRRNRIISGLSQGVLVVEAALKSGSLITARQAAEQNREVFAIPGSIHSPLARGCHALIRQGAKLVETAQDVLEELQIVPNEALMPVTANSKALAPASDVQTQILTALGFDPCDLDTLAARTKLSIAELSSELMLLELDGRIEKRPGNVYNQRS</sequence>
<dbReference type="GO" id="GO:0009294">
    <property type="term" value="P:DNA-mediated transformation"/>
    <property type="evidence" value="ECO:0007669"/>
    <property type="project" value="InterPro"/>
</dbReference>
<evidence type="ECO:0000313" key="5">
    <source>
        <dbReference type="Proteomes" id="UP000294480"/>
    </source>
</evidence>
<keyword evidence="5" id="KW-1185">Reference proteome</keyword>
<reference evidence="4 5" key="1">
    <citation type="submission" date="2019-03" db="EMBL/GenBank/DDBJ databases">
        <title>Genomic Encyclopedia of Type Strains, Phase IV (KMG-IV): sequencing the most valuable type-strain genomes for metagenomic binning, comparative biology and taxonomic classification.</title>
        <authorList>
            <person name="Goeker M."/>
        </authorList>
    </citation>
    <scope>NUCLEOTIDE SEQUENCE [LARGE SCALE GENOMIC DNA]</scope>
    <source>
        <strain evidence="4 5">DSM 102852</strain>
    </source>
</reference>
<dbReference type="InterPro" id="IPR036388">
    <property type="entry name" value="WH-like_DNA-bd_sf"/>
</dbReference>
<dbReference type="NCBIfam" id="TIGR00732">
    <property type="entry name" value="dprA"/>
    <property type="match status" value="1"/>
</dbReference>
<dbReference type="Pfam" id="PF17782">
    <property type="entry name" value="WHD_DprA"/>
    <property type="match status" value="1"/>
</dbReference>
<dbReference type="RefSeq" id="WP_133619089.1">
    <property type="nucleotide sequence ID" value="NZ_SNZE01000003.1"/>
</dbReference>
<organism evidence="4 5">
    <name type="scientific">Hydromonas duriensis</name>
    <dbReference type="NCBI Taxonomy" id="1527608"/>
    <lineage>
        <taxon>Bacteria</taxon>
        <taxon>Pseudomonadati</taxon>
        <taxon>Pseudomonadota</taxon>
        <taxon>Betaproteobacteria</taxon>
        <taxon>Burkholderiales</taxon>
        <taxon>Burkholderiaceae</taxon>
        <taxon>Hydromonas</taxon>
    </lineage>
</organism>
<feature type="domain" description="DprA winged helix" evidence="3">
    <location>
        <begin position="319"/>
        <end position="375"/>
    </location>
</feature>
<feature type="domain" description="Smf/DprA SLOG" evidence="2">
    <location>
        <begin position="90"/>
        <end position="303"/>
    </location>
</feature>